<protein>
    <submittedName>
        <fullName evidence="1">Uncharacterized protein</fullName>
    </submittedName>
</protein>
<reference evidence="1 2" key="1">
    <citation type="journal article" date="2012" name="PLoS Pathog.">
        <title>Diverse lifestyles and strategies of plant pathogenesis encoded in the genomes of eighteen Dothideomycetes fungi.</title>
        <authorList>
            <person name="Ohm R.A."/>
            <person name="Feau N."/>
            <person name="Henrissat B."/>
            <person name="Schoch C.L."/>
            <person name="Horwitz B.A."/>
            <person name="Barry K.W."/>
            <person name="Condon B.J."/>
            <person name="Copeland A.C."/>
            <person name="Dhillon B."/>
            <person name="Glaser F."/>
            <person name="Hesse C.N."/>
            <person name="Kosti I."/>
            <person name="LaButti K."/>
            <person name="Lindquist E.A."/>
            <person name="Lucas S."/>
            <person name="Salamov A.A."/>
            <person name="Bradshaw R.E."/>
            <person name="Ciuffetti L."/>
            <person name="Hamelin R.C."/>
            <person name="Kema G.H.J."/>
            <person name="Lawrence C."/>
            <person name="Scott J.A."/>
            <person name="Spatafora J.W."/>
            <person name="Turgeon B.G."/>
            <person name="de Wit P.J.G.M."/>
            <person name="Zhong S."/>
            <person name="Goodwin S.B."/>
            <person name="Grigoriev I.V."/>
        </authorList>
    </citation>
    <scope>NUCLEOTIDE SEQUENCE [LARGE SCALE GENOMIC DNA]</scope>
    <source>
        <strain evidence="2">ND90Pr / ATCC 201652</strain>
    </source>
</reference>
<organism evidence="1 2">
    <name type="scientific">Cochliobolus sativus (strain ND90Pr / ATCC 201652)</name>
    <name type="common">Common root rot and spot blotch fungus</name>
    <name type="synonym">Bipolaris sorokiniana</name>
    <dbReference type="NCBI Taxonomy" id="665912"/>
    <lineage>
        <taxon>Eukaryota</taxon>
        <taxon>Fungi</taxon>
        <taxon>Dikarya</taxon>
        <taxon>Ascomycota</taxon>
        <taxon>Pezizomycotina</taxon>
        <taxon>Dothideomycetes</taxon>
        <taxon>Pleosporomycetidae</taxon>
        <taxon>Pleosporales</taxon>
        <taxon>Pleosporineae</taxon>
        <taxon>Pleosporaceae</taxon>
        <taxon>Bipolaris</taxon>
    </lineage>
</organism>
<keyword evidence="2" id="KW-1185">Reference proteome</keyword>
<proteinExistence type="predicted"/>
<dbReference type="KEGG" id="bsc:COCSADRAFT_22723"/>
<gene>
    <name evidence="1" type="ORF">COCSADRAFT_22723</name>
</gene>
<evidence type="ECO:0000313" key="1">
    <source>
        <dbReference type="EMBL" id="EMD68268.1"/>
    </source>
</evidence>
<name>M2SM67_COCSN</name>
<dbReference type="OMA" id="MECVMRR"/>
<dbReference type="EMBL" id="KB445638">
    <property type="protein sequence ID" value="EMD68268.1"/>
    <property type="molecule type" value="Genomic_DNA"/>
</dbReference>
<dbReference type="AlphaFoldDB" id="M2SM67"/>
<reference evidence="2" key="2">
    <citation type="journal article" date="2013" name="PLoS Genet.">
        <title>Comparative genome structure, secondary metabolite, and effector coding capacity across Cochliobolus pathogens.</title>
        <authorList>
            <person name="Condon B.J."/>
            <person name="Leng Y."/>
            <person name="Wu D."/>
            <person name="Bushley K.E."/>
            <person name="Ohm R.A."/>
            <person name="Otillar R."/>
            <person name="Martin J."/>
            <person name="Schackwitz W."/>
            <person name="Grimwood J."/>
            <person name="MohdZainudin N."/>
            <person name="Xue C."/>
            <person name="Wang R."/>
            <person name="Manning V.A."/>
            <person name="Dhillon B."/>
            <person name="Tu Z.J."/>
            <person name="Steffenson B.J."/>
            <person name="Salamov A."/>
            <person name="Sun H."/>
            <person name="Lowry S."/>
            <person name="LaButti K."/>
            <person name="Han J."/>
            <person name="Copeland A."/>
            <person name="Lindquist E."/>
            <person name="Barry K."/>
            <person name="Schmutz J."/>
            <person name="Baker S.E."/>
            <person name="Ciuffetti L.M."/>
            <person name="Grigoriev I.V."/>
            <person name="Zhong S."/>
            <person name="Turgeon B.G."/>
        </authorList>
    </citation>
    <scope>NUCLEOTIDE SEQUENCE [LARGE SCALE GENOMIC DNA]</scope>
    <source>
        <strain evidence="2">ND90Pr / ATCC 201652</strain>
    </source>
</reference>
<dbReference type="Proteomes" id="UP000016934">
    <property type="component" value="Unassembled WGS sequence"/>
</dbReference>
<dbReference type="OrthoDB" id="3663728at2759"/>
<sequence length="407" mass="45538">MVQGYLHTPILGKILGPTVSTQLSHPPISEYLAFCIITTKTMLSSKKRDQKNDHFWAYSGWEALEKAMSSSNSRLSIMVNQPALFSKSSLHPNSLIEPATAAAARGYAVIKREMQLTDNEANPSILRDIGFSTLVCLAVSRHSTEDKRSEHLKLILDGLKWRLQMQERFALVWQEMVKHGLLSMECVMRRIDLGAATGSDTVLALINTIERFEYVQDPGNGPRSRSERIPKDSLTNNIAKAVGWLETSQYFSPMLEDDPLDDVKNADYVDYVDGIAKLFGSLDTSQYYGPMSQDDPLDNVDDVEDVDDVDDIEVKGPDESKYSSCPEGEFSTLTNYRIGFILPHGQSIRAWATLTAKRYEDVLNAYVDMCGAGSLEMDPCFAAIMQEFSQSVPREYEAVLEISREGM</sequence>
<evidence type="ECO:0000313" key="2">
    <source>
        <dbReference type="Proteomes" id="UP000016934"/>
    </source>
</evidence>
<dbReference type="RefSeq" id="XP_007695366.1">
    <property type="nucleotide sequence ID" value="XM_007697176.1"/>
</dbReference>
<accession>M2SM67</accession>
<dbReference type="GeneID" id="19134701"/>
<dbReference type="HOGENOM" id="CLU_070103_0_0_1"/>